<name>A0ABF7QKU5_RHILW</name>
<proteinExistence type="predicted"/>
<dbReference type="KEGG" id="rlt:Rleg2_1118"/>
<accession>A0ABF7QKU5</accession>
<dbReference type="Proteomes" id="UP000008330">
    <property type="component" value="Chromosome"/>
</dbReference>
<keyword evidence="2" id="KW-1185">Reference proteome</keyword>
<gene>
    <name evidence="1" type="ordered locus">Rleg2_1118</name>
</gene>
<organism evidence="1 2">
    <name type="scientific">Rhizobium leguminosarum bv. trifolii (strain WSM2304)</name>
    <dbReference type="NCBI Taxonomy" id="395492"/>
    <lineage>
        <taxon>Bacteria</taxon>
        <taxon>Pseudomonadati</taxon>
        <taxon>Pseudomonadota</taxon>
        <taxon>Alphaproteobacteria</taxon>
        <taxon>Hyphomicrobiales</taxon>
        <taxon>Rhizobiaceae</taxon>
        <taxon>Rhizobium/Agrobacterium group</taxon>
        <taxon>Rhizobium</taxon>
    </lineage>
</organism>
<sequence>MITDVPMRLDFYKQHVRSPRYFDILMNTNGTLAVINPMAMRGHKLVIVLEKGSPVTPTPQQIVSIYAMISRYGWCEVAFYGLDI</sequence>
<dbReference type="EMBL" id="CP001191">
    <property type="protein sequence ID" value="ACI54412.1"/>
    <property type="molecule type" value="Genomic_DNA"/>
</dbReference>
<protein>
    <submittedName>
        <fullName evidence="1">Uncharacterized protein</fullName>
    </submittedName>
</protein>
<dbReference type="AlphaFoldDB" id="A0ABF7QKU5"/>
<evidence type="ECO:0000313" key="1">
    <source>
        <dbReference type="EMBL" id="ACI54412.1"/>
    </source>
</evidence>
<evidence type="ECO:0000313" key="2">
    <source>
        <dbReference type="Proteomes" id="UP000008330"/>
    </source>
</evidence>
<reference evidence="1 2" key="1">
    <citation type="journal article" date="2010" name="Stand. Genomic Sci.">
        <title>Complete genome sequence of Rhizobium leguminosarum bv trifolii strain WSM2304, an effective microsymbiont of the South American clover Trifolium polymorphum.</title>
        <authorList>
            <person name="Reeve W."/>
            <person name="O'Hara G."/>
            <person name="Chain P."/>
            <person name="Ardley J."/>
            <person name="Brau L."/>
            <person name="Nandesena K."/>
            <person name="Tiwari R."/>
            <person name="Malfatti S."/>
            <person name="Kiss H."/>
            <person name="Lapidus A."/>
            <person name="Copeland A."/>
            <person name="Nolan M."/>
            <person name="Land M."/>
            <person name="Ivanova N."/>
            <person name="Mavromatis K."/>
            <person name="Markowitz V."/>
            <person name="Kyrpides N."/>
            <person name="Melino V."/>
            <person name="Denton M."/>
            <person name="Yates R."/>
            <person name="Howieson J."/>
        </authorList>
    </citation>
    <scope>NUCLEOTIDE SEQUENCE [LARGE SCALE GENOMIC DNA]</scope>
    <source>
        <strain evidence="1 2">WSM2304</strain>
    </source>
</reference>